<comment type="subcellular location">
    <subcellularLocation>
        <location evidence="1">Cell membrane</location>
        <topology evidence="1">Multi-pass membrane protein</topology>
    </subcellularLocation>
</comment>
<dbReference type="PANTHER" id="PTHR30086:SF20">
    <property type="entry name" value="ARGININE EXPORTER PROTEIN ARGO-RELATED"/>
    <property type="match status" value="1"/>
</dbReference>
<evidence type="ECO:0000313" key="7">
    <source>
        <dbReference type="EMBL" id="MDC8786590.1"/>
    </source>
</evidence>
<evidence type="ECO:0000256" key="2">
    <source>
        <dbReference type="ARBA" id="ARBA00022475"/>
    </source>
</evidence>
<gene>
    <name evidence="7" type="ORF">PRZ01_15480</name>
</gene>
<feature type="transmembrane region" description="Helical" evidence="6">
    <location>
        <begin position="72"/>
        <end position="92"/>
    </location>
</feature>
<comment type="caution">
    <text evidence="7">The sequence shown here is derived from an EMBL/GenBank/DDBJ whole genome shotgun (WGS) entry which is preliminary data.</text>
</comment>
<evidence type="ECO:0000256" key="1">
    <source>
        <dbReference type="ARBA" id="ARBA00004651"/>
    </source>
</evidence>
<reference evidence="7 8" key="1">
    <citation type="submission" date="2022-10" db="EMBL/GenBank/DDBJ databases">
        <title>paucibacter sp. hw8 Genome sequencing.</title>
        <authorList>
            <person name="Park S."/>
        </authorList>
    </citation>
    <scope>NUCLEOTIDE SEQUENCE [LARGE SCALE GENOMIC DNA]</scope>
    <source>
        <strain evidence="8">hw8</strain>
    </source>
</reference>
<keyword evidence="2" id="KW-1003">Cell membrane</keyword>
<dbReference type="Proteomes" id="UP001219862">
    <property type="component" value="Unassembled WGS sequence"/>
</dbReference>
<evidence type="ECO:0000256" key="6">
    <source>
        <dbReference type="SAM" id="Phobius"/>
    </source>
</evidence>
<feature type="transmembrane region" description="Helical" evidence="6">
    <location>
        <begin position="158"/>
        <end position="183"/>
    </location>
</feature>
<sequence>MEHANSLWMFFALTLGVIALPGLDMAFVAGSASARGWQGGAAATAGVVTGGLIHVLVNVTGLAALLMLWPGAFQVLLVAGSAYMAWIGWSMWRLPLEAASAPQPGAQASQLSALPTLALVFRRGVLNCLLNPKAYAFMLAVFPAYLQVPERSVAAQATLLASIIAANQIVVYGGVAAATVGARQWLGGEGRRAGWMTRAVGALLMVAAALTLWKAWV</sequence>
<keyword evidence="3 6" id="KW-0812">Transmembrane</keyword>
<keyword evidence="4 6" id="KW-1133">Transmembrane helix</keyword>
<organism evidence="7 8">
    <name type="scientific">Roseateles koreensis</name>
    <dbReference type="NCBI Taxonomy" id="2987526"/>
    <lineage>
        <taxon>Bacteria</taxon>
        <taxon>Pseudomonadati</taxon>
        <taxon>Pseudomonadota</taxon>
        <taxon>Betaproteobacteria</taxon>
        <taxon>Burkholderiales</taxon>
        <taxon>Sphaerotilaceae</taxon>
        <taxon>Roseateles</taxon>
    </lineage>
</organism>
<evidence type="ECO:0000256" key="5">
    <source>
        <dbReference type="ARBA" id="ARBA00023136"/>
    </source>
</evidence>
<protein>
    <submittedName>
        <fullName evidence="7">LysE family translocator</fullName>
    </submittedName>
</protein>
<keyword evidence="8" id="KW-1185">Reference proteome</keyword>
<dbReference type="EMBL" id="JAQQXS010000014">
    <property type="protein sequence ID" value="MDC8786590.1"/>
    <property type="molecule type" value="Genomic_DNA"/>
</dbReference>
<name>A0ABT5KVZ3_9BURK</name>
<feature type="transmembrane region" description="Helical" evidence="6">
    <location>
        <begin position="6"/>
        <end position="29"/>
    </location>
</feature>
<evidence type="ECO:0000313" key="8">
    <source>
        <dbReference type="Proteomes" id="UP001219862"/>
    </source>
</evidence>
<evidence type="ECO:0000256" key="4">
    <source>
        <dbReference type="ARBA" id="ARBA00022989"/>
    </source>
</evidence>
<keyword evidence="5 6" id="KW-0472">Membrane</keyword>
<dbReference type="RefSeq" id="WP_273597702.1">
    <property type="nucleotide sequence ID" value="NZ_JAQQXS010000014.1"/>
</dbReference>
<accession>A0ABT5KVZ3</accession>
<dbReference type="InterPro" id="IPR001123">
    <property type="entry name" value="LeuE-type"/>
</dbReference>
<dbReference type="PANTHER" id="PTHR30086">
    <property type="entry name" value="ARGININE EXPORTER PROTEIN ARGO"/>
    <property type="match status" value="1"/>
</dbReference>
<proteinExistence type="predicted"/>
<feature type="transmembrane region" description="Helical" evidence="6">
    <location>
        <begin position="41"/>
        <end position="66"/>
    </location>
</feature>
<dbReference type="Pfam" id="PF01810">
    <property type="entry name" value="LysE"/>
    <property type="match status" value="1"/>
</dbReference>
<feature type="transmembrane region" description="Helical" evidence="6">
    <location>
        <begin position="124"/>
        <end position="146"/>
    </location>
</feature>
<feature type="transmembrane region" description="Helical" evidence="6">
    <location>
        <begin position="195"/>
        <end position="216"/>
    </location>
</feature>
<evidence type="ECO:0000256" key="3">
    <source>
        <dbReference type="ARBA" id="ARBA00022692"/>
    </source>
</evidence>